<feature type="transmembrane region" description="Helical" evidence="6">
    <location>
        <begin position="138"/>
        <end position="156"/>
    </location>
</feature>
<evidence type="ECO:0000256" key="4">
    <source>
        <dbReference type="ARBA" id="ARBA00023136"/>
    </source>
</evidence>
<dbReference type="PROSITE" id="PS50850">
    <property type="entry name" value="MFS"/>
    <property type="match status" value="1"/>
</dbReference>
<feature type="transmembrane region" description="Helical" evidence="6">
    <location>
        <begin position="39"/>
        <end position="58"/>
    </location>
</feature>
<reference evidence="8 9" key="1">
    <citation type="submission" date="2023-09" db="EMBL/GenBank/DDBJ databases">
        <authorList>
            <person name="Rey-Velasco X."/>
        </authorList>
    </citation>
    <scope>NUCLEOTIDE SEQUENCE [LARGE SCALE GENOMIC DNA]</scope>
    <source>
        <strain evidence="8 9">F394</strain>
    </source>
</reference>
<feature type="transmembrane region" description="Helical" evidence="6">
    <location>
        <begin position="78"/>
        <end position="98"/>
    </location>
</feature>
<dbReference type="SUPFAM" id="SSF103473">
    <property type="entry name" value="MFS general substrate transporter"/>
    <property type="match status" value="1"/>
</dbReference>
<evidence type="ECO:0000256" key="3">
    <source>
        <dbReference type="ARBA" id="ARBA00022989"/>
    </source>
</evidence>
<dbReference type="InterPro" id="IPR036259">
    <property type="entry name" value="MFS_trans_sf"/>
</dbReference>
<name>A0ABU3BR66_9BACT</name>
<dbReference type="Gene3D" id="1.20.1720.10">
    <property type="entry name" value="Multidrug resistance protein D"/>
    <property type="match status" value="1"/>
</dbReference>
<feature type="region of interest" description="Disordered" evidence="5">
    <location>
        <begin position="1"/>
        <end position="28"/>
    </location>
</feature>
<feature type="transmembrane region" description="Helical" evidence="6">
    <location>
        <begin position="258"/>
        <end position="276"/>
    </location>
</feature>
<comment type="caution">
    <text evidence="8">The sequence shown here is derived from an EMBL/GenBank/DDBJ whole genome shotgun (WGS) entry which is preliminary data.</text>
</comment>
<dbReference type="PANTHER" id="PTHR42718">
    <property type="entry name" value="MAJOR FACILITATOR SUPERFAMILY MULTIDRUG TRANSPORTER MFSC"/>
    <property type="match status" value="1"/>
</dbReference>
<dbReference type="InterPro" id="IPR011701">
    <property type="entry name" value="MFS"/>
</dbReference>
<evidence type="ECO:0000256" key="6">
    <source>
        <dbReference type="SAM" id="Phobius"/>
    </source>
</evidence>
<organism evidence="8 9">
    <name type="scientific">Rubrivirga litoralis</name>
    <dbReference type="NCBI Taxonomy" id="3075598"/>
    <lineage>
        <taxon>Bacteria</taxon>
        <taxon>Pseudomonadati</taxon>
        <taxon>Rhodothermota</taxon>
        <taxon>Rhodothermia</taxon>
        <taxon>Rhodothermales</taxon>
        <taxon>Rubricoccaceae</taxon>
        <taxon>Rubrivirga</taxon>
    </lineage>
</organism>
<feature type="transmembrane region" description="Helical" evidence="6">
    <location>
        <begin position="357"/>
        <end position="378"/>
    </location>
</feature>
<keyword evidence="4 6" id="KW-0472">Membrane</keyword>
<dbReference type="Gene3D" id="1.20.1250.20">
    <property type="entry name" value="MFS general substrate transporter like domains"/>
    <property type="match status" value="1"/>
</dbReference>
<feature type="transmembrane region" description="Helical" evidence="6">
    <location>
        <begin position="168"/>
        <end position="187"/>
    </location>
</feature>
<dbReference type="CDD" id="cd17321">
    <property type="entry name" value="MFS_MMR_MDR_like"/>
    <property type="match status" value="1"/>
</dbReference>
<dbReference type="PANTHER" id="PTHR42718:SF42">
    <property type="entry name" value="EXPORT PROTEIN"/>
    <property type="match status" value="1"/>
</dbReference>
<feature type="transmembrane region" description="Helical" evidence="6">
    <location>
        <begin position="512"/>
        <end position="535"/>
    </location>
</feature>
<feature type="transmembrane region" description="Helical" evidence="6">
    <location>
        <begin position="193"/>
        <end position="215"/>
    </location>
</feature>
<evidence type="ECO:0000259" key="7">
    <source>
        <dbReference type="PROSITE" id="PS50850"/>
    </source>
</evidence>
<evidence type="ECO:0000256" key="1">
    <source>
        <dbReference type="ARBA" id="ARBA00004141"/>
    </source>
</evidence>
<evidence type="ECO:0000313" key="8">
    <source>
        <dbReference type="EMBL" id="MDT0631763.1"/>
    </source>
</evidence>
<feature type="transmembrane region" description="Helical" evidence="6">
    <location>
        <begin position="107"/>
        <end position="132"/>
    </location>
</feature>
<feature type="transmembrane region" description="Helical" evidence="6">
    <location>
        <begin position="326"/>
        <end position="345"/>
    </location>
</feature>
<evidence type="ECO:0000256" key="2">
    <source>
        <dbReference type="ARBA" id="ARBA00022692"/>
    </source>
</evidence>
<gene>
    <name evidence="8" type="ORF">RM540_08405</name>
</gene>
<keyword evidence="9" id="KW-1185">Reference proteome</keyword>
<keyword evidence="3 6" id="KW-1133">Transmembrane helix</keyword>
<dbReference type="Pfam" id="PF07690">
    <property type="entry name" value="MFS_1"/>
    <property type="match status" value="1"/>
</dbReference>
<sequence length="548" mass="54627">MPATDQAPCHEAAVRAAPSSGGGAGEGGAAGLDDAGRRWVLAAAVGGSSLAFIVGSVVNVALPALQRDLGASVAEVQWVLNAYLLLLGSLLLVGGAVGDRVGRRRTFLAGVAVFGAATAACGLAPTVGWLVAARAVQGLGAALLVPTSLALVSAAFPEGEARGRAIGTWAGFSALTTALGPVLGGWLVDAFSWRWVFFVIVPLAAATFALGVWRVPESKPSGEEGALDWPGGALAALGFGAAVWGLVAAGERGWADAAVWAGLAGGAALLAAFVWWESRAAAPLVPLGLFRSAAFSGANAMTLLLYFGLNGVLFFLPFNLIQVQGYSATAAGAAFLPFSLTMGLLSRRAGGLAERWGARRVIVGGAFVAAVGMALLAVPGARGGPLGGSYWATFFPPMLVLGLGMTLAVAPLTAVVMNAADDAHGGAASGVNNAAARIAALLAIAVLGVVALGVFGGALDERLADAPPGVTEATAPFREDLTGAQFPDGLGGAERAQLEAVVGGAFVVAFRWVAGIAAAAAALSALVAALTIPAAPPEVDRDEMPDDD</sequence>
<feature type="transmembrane region" description="Helical" evidence="6">
    <location>
        <begin position="398"/>
        <end position="417"/>
    </location>
</feature>
<comment type="subcellular location">
    <subcellularLocation>
        <location evidence="1">Membrane</location>
        <topology evidence="1">Multi-pass membrane protein</topology>
    </subcellularLocation>
</comment>
<proteinExistence type="predicted"/>
<evidence type="ECO:0000313" key="9">
    <source>
        <dbReference type="Proteomes" id="UP001267426"/>
    </source>
</evidence>
<evidence type="ECO:0000256" key="5">
    <source>
        <dbReference type="SAM" id="MobiDB-lite"/>
    </source>
</evidence>
<feature type="transmembrane region" description="Helical" evidence="6">
    <location>
        <begin position="438"/>
        <end position="459"/>
    </location>
</feature>
<dbReference type="Proteomes" id="UP001267426">
    <property type="component" value="Unassembled WGS sequence"/>
</dbReference>
<accession>A0ABU3BR66</accession>
<protein>
    <submittedName>
        <fullName evidence="8">MFS transporter</fullName>
    </submittedName>
</protein>
<dbReference type="RefSeq" id="WP_311663107.1">
    <property type="nucleotide sequence ID" value="NZ_JAVRHT010000016.1"/>
</dbReference>
<feature type="transmembrane region" description="Helical" evidence="6">
    <location>
        <begin position="297"/>
        <end position="320"/>
    </location>
</feature>
<feature type="domain" description="Major facilitator superfamily (MFS) profile" evidence="7">
    <location>
        <begin position="40"/>
        <end position="536"/>
    </location>
</feature>
<feature type="transmembrane region" description="Helical" evidence="6">
    <location>
        <begin position="227"/>
        <end position="246"/>
    </location>
</feature>
<keyword evidence="2 6" id="KW-0812">Transmembrane</keyword>
<dbReference type="EMBL" id="JAVRHT010000016">
    <property type="protein sequence ID" value="MDT0631763.1"/>
    <property type="molecule type" value="Genomic_DNA"/>
</dbReference>
<dbReference type="InterPro" id="IPR020846">
    <property type="entry name" value="MFS_dom"/>
</dbReference>